<dbReference type="Pfam" id="PF08628">
    <property type="entry name" value="Nexin_C"/>
    <property type="match status" value="1"/>
</dbReference>
<feature type="domain" description="PXA" evidence="4">
    <location>
        <begin position="1"/>
        <end position="171"/>
    </location>
</feature>
<dbReference type="InterPro" id="IPR001683">
    <property type="entry name" value="PX_dom"/>
</dbReference>
<dbReference type="PROSITE" id="PS50195">
    <property type="entry name" value="PX"/>
    <property type="match status" value="1"/>
</dbReference>
<dbReference type="PANTHER" id="PTHR22775:SF48">
    <property type="entry name" value="SORTING NEXIN-25"/>
    <property type="match status" value="1"/>
</dbReference>
<evidence type="ECO:0000313" key="5">
    <source>
        <dbReference type="Ensembl" id="ENSMAMP00000052368.1"/>
    </source>
</evidence>
<dbReference type="GO" id="GO:0035091">
    <property type="term" value="F:phosphatidylinositol binding"/>
    <property type="evidence" value="ECO:0007669"/>
    <property type="project" value="InterPro"/>
</dbReference>
<dbReference type="SMART" id="SM00313">
    <property type="entry name" value="PXA"/>
    <property type="match status" value="1"/>
</dbReference>
<dbReference type="PROSITE" id="PS51207">
    <property type="entry name" value="PXA"/>
    <property type="match status" value="1"/>
</dbReference>
<dbReference type="InterPro" id="IPR036871">
    <property type="entry name" value="PX_dom_sf"/>
</dbReference>
<reference evidence="5" key="1">
    <citation type="submission" date="2025-08" db="UniProtKB">
        <authorList>
            <consortium name="Ensembl"/>
        </authorList>
    </citation>
    <scope>IDENTIFICATION</scope>
</reference>
<name>A0A7N8XQ64_9TELE</name>
<dbReference type="SUPFAM" id="SSF64268">
    <property type="entry name" value="PX domain"/>
    <property type="match status" value="1"/>
</dbReference>
<dbReference type="GO" id="GO:0005768">
    <property type="term" value="C:endosome"/>
    <property type="evidence" value="ECO:0007669"/>
    <property type="project" value="TreeGrafter"/>
</dbReference>
<dbReference type="InterPro" id="IPR036305">
    <property type="entry name" value="RGS_sf"/>
</dbReference>
<dbReference type="Gene3D" id="3.30.1520.10">
    <property type="entry name" value="Phox-like domain"/>
    <property type="match status" value="1"/>
</dbReference>
<dbReference type="Pfam" id="PF00615">
    <property type="entry name" value="RGS"/>
    <property type="match status" value="1"/>
</dbReference>
<dbReference type="Pfam" id="PF02194">
    <property type="entry name" value="PXA"/>
    <property type="match status" value="1"/>
</dbReference>
<dbReference type="PROSITE" id="PS50132">
    <property type="entry name" value="RGS"/>
    <property type="match status" value="1"/>
</dbReference>
<evidence type="ECO:0000259" key="3">
    <source>
        <dbReference type="PROSITE" id="PS50195"/>
    </source>
</evidence>
<accession>A0A7N8XQ64</accession>
<dbReference type="PANTHER" id="PTHR22775">
    <property type="entry name" value="SORTING NEXIN"/>
    <property type="match status" value="1"/>
</dbReference>
<dbReference type="GeneTree" id="ENSGT00950000182856"/>
<dbReference type="AlphaFoldDB" id="A0A7N8XQ64"/>
<dbReference type="Gene3D" id="1.10.167.10">
    <property type="entry name" value="Regulator of G-protein Signalling 4, domain 2"/>
    <property type="match status" value="1"/>
</dbReference>
<dbReference type="SUPFAM" id="SSF48097">
    <property type="entry name" value="Regulator of G-protein signaling, RGS"/>
    <property type="match status" value="1"/>
</dbReference>
<evidence type="ECO:0000259" key="2">
    <source>
        <dbReference type="PROSITE" id="PS50132"/>
    </source>
</evidence>
<dbReference type="InterPro" id="IPR037899">
    <property type="entry name" value="SNX25_PX"/>
</dbReference>
<dbReference type="InterPro" id="IPR013937">
    <property type="entry name" value="Sorting_nexin_C"/>
</dbReference>
<dbReference type="SMART" id="SM00312">
    <property type="entry name" value="PX"/>
    <property type="match status" value="1"/>
</dbReference>
<dbReference type="Proteomes" id="UP000261640">
    <property type="component" value="Unplaced"/>
</dbReference>
<protein>
    <submittedName>
        <fullName evidence="5">Sorting nexin 25</fullName>
    </submittedName>
</protein>
<evidence type="ECO:0000259" key="4">
    <source>
        <dbReference type="PROSITE" id="PS51207"/>
    </source>
</evidence>
<dbReference type="Ensembl" id="ENSMAMT00000054034.1">
    <property type="protein sequence ID" value="ENSMAMP00000052368.1"/>
    <property type="gene ID" value="ENSMAMG00000016744.2"/>
</dbReference>
<dbReference type="Pfam" id="PF00787">
    <property type="entry name" value="PX"/>
    <property type="match status" value="1"/>
</dbReference>
<dbReference type="InterPro" id="IPR044926">
    <property type="entry name" value="RGS_subdomain_2"/>
</dbReference>
<evidence type="ECO:0000313" key="6">
    <source>
        <dbReference type="Proteomes" id="UP000261640"/>
    </source>
</evidence>
<reference evidence="5" key="2">
    <citation type="submission" date="2025-09" db="UniProtKB">
        <authorList>
            <consortium name="Ensembl"/>
        </authorList>
    </citation>
    <scope>IDENTIFICATION</scope>
</reference>
<keyword evidence="6" id="KW-1185">Reference proteome</keyword>
<feature type="domain" description="PX" evidence="3">
    <location>
        <begin position="504"/>
        <end position="623"/>
    </location>
</feature>
<sequence length="840" mass="97242">LDVIVRFSLSVLFLVFDYAYRDYILSWYVPLSRDEGQLYSMLSEDWWQMVGQLRSRLTDIDLVNVVCYDSIRILHTHFTDLKAASARPEECARPFPLHPCLVGPDSELAFLRCVARILLLCLLPQKDAKSHTLRCCLTEVITTKVLKPLVEVLSDPDSINRMLLSQLEQREQQAEQQKKAYTYAASYEDFIKLISTSTDVNFLKQLRYQIVVEIIHATTISSLPQLKKQKERKGKESAAMKADLLRARDMKRYINQLTVAKKQCEKRIRLLGGPNYENNEEGGADDSDEPHSQKILQFDDIMCNPGYREHFRVYMERVDKRALISFWELVETLKTANKNEVPQIVGEIYQKFFVENREIPVEKFLLKEIQQSLVGNRGTQVFVRLQEQVAETMRERYYPSFLVSDLYDRMIRRDEQHTQSQYAGVCDEGSKGINEQASYAATKLRQLHDKLEYKRQALGSIQNAPKPDKKIVSKLREEIGAMEREHSELQQHITRTDWWCENLGHWRATITTAEAAEEGGETVACYSVCVSLVGEETANSRWTVQRKLIEFQMLHRKLTECFPSLKKLQLPSLSKLPFKSLDQKFLDKSRVQLNAFLARLLTDERLCQSEALYAFLSPSPEHLKVMSIQKKSSFSLASFLERLPGEFFSHPEVYIQAFTLAVLHPHLDYVDLSDYGDDVDGRKEALAEPFFMLIGEIFELRGMFKWVRKTLIALVQVTFGRTINKQIRDTVNWIFCEQMLVCYITVFRDTFWPDGKLAPHVKVRTDSERSETKERAQQKLLDNIPDALVNLVGQQNARYGIIKIFNALQEASANKHLLYVLMEMLLKELCPELGMEVDSI</sequence>
<feature type="domain" description="RGS" evidence="2">
    <location>
        <begin position="297"/>
        <end position="411"/>
    </location>
</feature>
<dbReference type="SMART" id="SM00315">
    <property type="entry name" value="RGS"/>
    <property type="match status" value="1"/>
</dbReference>
<evidence type="ECO:0000256" key="1">
    <source>
        <dbReference type="ARBA" id="ARBA00010883"/>
    </source>
</evidence>
<comment type="similarity">
    <text evidence="1">Belongs to the sorting nexin family.</text>
</comment>
<dbReference type="InterPro" id="IPR003114">
    <property type="entry name" value="Phox_assoc"/>
</dbReference>
<proteinExistence type="inferred from homology"/>
<organism evidence="5 6">
    <name type="scientific">Mastacembelus armatus</name>
    <name type="common">zig-zag eel</name>
    <dbReference type="NCBI Taxonomy" id="205130"/>
    <lineage>
        <taxon>Eukaryota</taxon>
        <taxon>Metazoa</taxon>
        <taxon>Chordata</taxon>
        <taxon>Craniata</taxon>
        <taxon>Vertebrata</taxon>
        <taxon>Euteleostomi</taxon>
        <taxon>Actinopterygii</taxon>
        <taxon>Neopterygii</taxon>
        <taxon>Teleostei</taxon>
        <taxon>Neoteleostei</taxon>
        <taxon>Acanthomorphata</taxon>
        <taxon>Anabantaria</taxon>
        <taxon>Synbranchiformes</taxon>
        <taxon>Mastacembelidae</taxon>
        <taxon>Mastacembelus</taxon>
    </lineage>
</organism>
<dbReference type="InterPro" id="IPR016137">
    <property type="entry name" value="RGS"/>
</dbReference>
<dbReference type="CDD" id="cd06878">
    <property type="entry name" value="PX_SNX25"/>
    <property type="match status" value="1"/>
</dbReference>